<name>A0A383VTN1_TETOB</name>
<keyword evidence="4" id="KW-1185">Reference proteome</keyword>
<evidence type="ECO:0000313" key="4">
    <source>
        <dbReference type="Proteomes" id="UP000256970"/>
    </source>
</evidence>
<keyword evidence="2" id="KW-0732">Signal</keyword>
<dbReference type="EMBL" id="FNXT01000885">
    <property type="protein sequence ID" value="SZX68847.1"/>
    <property type="molecule type" value="Genomic_DNA"/>
</dbReference>
<organism evidence="3 4">
    <name type="scientific">Tetradesmus obliquus</name>
    <name type="common">Green alga</name>
    <name type="synonym">Acutodesmus obliquus</name>
    <dbReference type="NCBI Taxonomy" id="3088"/>
    <lineage>
        <taxon>Eukaryota</taxon>
        <taxon>Viridiplantae</taxon>
        <taxon>Chlorophyta</taxon>
        <taxon>core chlorophytes</taxon>
        <taxon>Chlorophyceae</taxon>
        <taxon>CS clade</taxon>
        <taxon>Sphaeropleales</taxon>
        <taxon>Scenedesmaceae</taxon>
        <taxon>Tetradesmus</taxon>
    </lineage>
</organism>
<dbReference type="Pfam" id="PF05514">
    <property type="entry name" value="HR_lesion"/>
    <property type="match status" value="1"/>
</dbReference>
<dbReference type="InterPro" id="IPR008637">
    <property type="entry name" value="HR_lesion"/>
</dbReference>
<proteinExistence type="predicted"/>
<dbReference type="PANTHER" id="PTHR31474:SF1">
    <property type="entry name" value="EXPRESSED PROTEIN"/>
    <property type="match status" value="1"/>
</dbReference>
<sequence>MGATLAFAGRLMLASLFLLSGAMKVAHHEESGEGPVVAYMAPKMNAALDRVEQYTGVRVPLEQEMYPMLVFAAGCLELLGGVLFTLNLKLGAFLLMLFLVPTSLVMHNFWELEHGSPAHQIEFINFMKNLCLFGAFLMFLNMPRQVASIKYKAH</sequence>
<dbReference type="PANTHER" id="PTHR31474">
    <property type="entry name" value="HR-LIKE LESION-INDUCER"/>
    <property type="match status" value="1"/>
</dbReference>
<evidence type="ECO:0000256" key="1">
    <source>
        <dbReference type="SAM" id="Phobius"/>
    </source>
</evidence>
<dbReference type="OrthoDB" id="529675at2759"/>
<keyword evidence="1" id="KW-1133">Transmembrane helix</keyword>
<evidence type="ECO:0000313" key="3">
    <source>
        <dbReference type="EMBL" id="SZX68847.1"/>
    </source>
</evidence>
<protein>
    <recommendedName>
        <fullName evidence="5">DoxX family protein</fullName>
    </recommendedName>
</protein>
<keyword evidence="1" id="KW-0472">Membrane</keyword>
<feature type="signal peptide" evidence="2">
    <location>
        <begin position="1"/>
        <end position="27"/>
    </location>
</feature>
<feature type="transmembrane region" description="Helical" evidence="1">
    <location>
        <begin position="122"/>
        <end position="142"/>
    </location>
</feature>
<dbReference type="Proteomes" id="UP000256970">
    <property type="component" value="Unassembled WGS sequence"/>
</dbReference>
<keyword evidence="1" id="KW-0812">Transmembrane</keyword>
<evidence type="ECO:0008006" key="5">
    <source>
        <dbReference type="Google" id="ProtNLM"/>
    </source>
</evidence>
<accession>A0A383VTN1</accession>
<feature type="chain" id="PRO_5016896749" description="DoxX family protein" evidence="2">
    <location>
        <begin position="28"/>
        <end position="154"/>
    </location>
</feature>
<reference evidence="3 4" key="1">
    <citation type="submission" date="2016-10" db="EMBL/GenBank/DDBJ databases">
        <authorList>
            <person name="Cai Z."/>
        </authorList>
    </citation>
    <scope>NUCLEOTIDE SEQUENCE [LARGE SCALE GENOMIC DNA]</scope>
</reference>
<evidence type="ECO:0000256" key="2">
    <source>
        <dbReference type="SAM" id="SignalP"/>
    </source>
</evidence>
<dbReference type="AlphaFoldDB" id="A0A383VTN1"/>
<gene>
    <name evidence="3" type="ORF">BQ4739_LOCUS9165</name>
</gene>